<feature type="transmembrane region" description="Helical" evidence="2">
    <location>
        <begin position="207"/>
        <end position="227"/>
    </location>
</feature>
<keyword evidence="2" id="KW-1133">Transmembrane helix</keyword>
<gene>
    <name evidence="4" type="ORF">HO133_003925</name>
</gene>
<keyword evidence="2" id="KW-0812">Transmembrane</keyword>
<feature type="region of interest" description="Disordered" evidence="1">
    <location>
        <begin position="307"/>
        <end position="339"/>
    </location>
</feature>
<comment type="caution">
    <text evidence="4">The sequence shown here is derived from an EMBL/GenBank/DDBJ whole genome shotgun (WGS) entry which is preliminary data.</text>
</comment>
<keyword evidence="2" id="KW-0472">Membrane</keyword>
<feature type="transmembrane region" description="Helical" evidence="2">
    <location>
        <begin position="53"/>
        <end position="78"/>
    </location>
</feature>
<accession>A0A8H6CA35</accession>
<dbReference type="RefSeq" id="XP_037148894.1">
    <property type="nucleotide sequence ID" value="XM_037294847.1"/>
</dbReference>
<keyword evidence="5" id="KW-1185">Reference proteome</keyword>
<feature type="transmembrane region" description="Helical" evidence="2">
    <location>
        <begin position="23"/>
        <end position="41"/>
    </location>
</feature>
<dbReference type="Proteomes" id="UP000593566">
    <property type="component" value="Unassembled WGS sequence"/>
</dbReference>
<feature type="transmembrane region" description="Helical" evidence="2">
    <location>
        <begin position="123"/>
        <end position="147"/>
    </location>
</feature>
<feature type="region of interest" description="Disordered" evidence="1">
    <location>
        <begin position="267"/>
        <end position="288"/>
    </location>
</feature>
<protein>
    <recommendedName>
        <fullName evidence="3">DUF7703 domain-containing protein</fullName>
    </recommendedName>
</protein>
<dbReference type="PANTHER" id="PTHR37013">
    <property type="entry name" value="INTEGRAL MEMBRANE PROTEIN (AFU_ORTHOLOGUE AFUA_1G05950)-RELATED"/>
    <property type="match status" value="1"/>
</dbReference>
<proteinExistence type="predicted"/>
<reference evidence="4 5" key="1">
    <citation type="journal article" date="2020" name="Genomics">
        <title>Complete, high-quality genomes from long-read metagenomic sequencing of two wolf lichen thalli reveals enigmatic genome architecture.</title>
        <authorList>
            <person name="McKenzie S.K."/>
            <person name="Walston R.F."/>
            <person name="Allen J.L."/>
        </authorList>
    </citation>
    <scope>NUCLEOTIDE SEQUENCE [LARGE SCALE GENOMIC DNA]</scope>
    <source>
        <strain evidence="4">WasteWater1</strain>
    </source>
</reference>
<evidence type="ECO:0000256" key="2">
    <source>
        <dbReference type="SAM" id="Phobius"/>
    </source>
</evidence>
<evidence type="ECO:0000259" key="3">
    <source>
        <dbReference type="Pfam" id="PF24802"/>
    </source>
</evidence>
<evidence type="ECO:0000313" key="4">
    <source>
        <dbReference type="EMBL" id="KAF6219459.1"/>
    </source>
</evidence>
<dbReference type="AlphaFoldDB" id="A0A8H6CA35"/>
<feature type="transmembrane region" description="Helical" evidence="2">
    <location>
        <begin position="90"/>
        <end position="111"/>
    </location>
</feature>
<organism evidence="4 5">
    <name type="scientific">Letharia lupina</name>
    <dbReference type="NCBI Taxonomy" id="560253"/>
    <lineage>
        <taxon>Eukaryota</taxon>
        <taxon>Fungi</taxon>
        <taxon>Dikarya</taxon>
        <taxon>Ascomycota</taxon>
        <taxon>Pezizomycotina</taxon>
        <taxon>Lecanoromycetes</taxon>
        <taxon>OSLEUM clade</taxon>
        <taxon>Lecanoromycetidae</taxon>
        <taxon>Lecanorales</taxon>
        <taxon>Lecanorineae</taxon>
        <taxon>Parmeliaceae</taxon>
        <taxon>Letharia</taxon>
    </lineage>
</organism>
<feature type="compositionally biased region" description="Polar residues" evidence="1">
    <location>
        <begin position="316"/>
        <end position="332"/>
    </location>
</feature>
<sequence length="394" mass="44122">MPSPSAYDLAESASAKWRPGEELAASGFVAIVFYLFVDNNLSIYRIFKRKKGLYYWCMLLGTWGCLIDSIGVVLKYFVPNPEPLWPLYTLFLLGGWTIYAPAQLLVLYSRLHLVNQNRKLQRWVLIMIIAVASLTIIPTWPLVWQAFNPYKPRLSAIYSPREAIVDRFTQLGFTFAECILNGIYIWSLARVLNLMSGLRQRRVMTDLICVNVIAVCLDILTVVLVFLNQTGISHPIQTFSYILKLKLEFLVLNQLMAVAGGGPQKGIGADRHYHHPSTSVEKGASAASSKTSKWRLKSLLERAKAGSDEELMVPSPTLSQVQGRPDGTGSQITHDHADGGRWPVKAKVKERGAKGAVGIAEEENEEEENIGVHMWENRGKLAMEVSEFETECHA</sequence>
<name>A0A8H6CA35_9LECA</name>
<dbReference type="InterPro" id="IPR056120">
    <property type="entry name" value="DUF7703"/>
</dbReference>
<evidence type="ECO:0000313" key="5">
    <source>
        <dbReference type="Proteomes" id="UP000593566"/>
    </source>
</evidence>
<dbReference type="PANTHER" id="PTHR37013:SF5">
    <property type="entry name" value="INTEGRAL MEMBRANE PROTEIN"/>
    <property type="match status" value="1"/>
</dbReference>
<feature type="domain" description="DUF7703" evidence="3">
    <location>
        <begin position="27"/>
        <end position="258"/>
    </location>
</feature>
<dbReference type="GeneID" id="59332336"/>
<evidence type="ECO:0000256" key="1">
    <source>
        <dbReference type="SAM" id="MobiDB-lite"/>
    </source>
</evidence>
<feature type="transmembrane region" description="Helical" evidence="2">
    <location>
        <begin position="167"/>
        <end position="186"/>
    </location>
</feature>
<dbReference type="EMBL" id="JACCJB010000019">
    <property type="protein sequence ID" value="KAF6219459.1"/>
    <property type="molecule type" value="Genomic_DNA"/>
</dbReference>
<dbReference type="Pfam" id="PF24802">
    <property type="entry name" value="DUF7703"/>
    <property type="match status" value="1"/>
</dbReference>